<protein>
    <submittedName>
        <fullName evidence="2">Guanine nucleotide-like protein</fullName>
    </submittedName>
</protein>
<dbReference type="Proteomes" id="UP000036403">
    <property type="component" value="Unassembled WGS sequence"/>
</dbReference>
<feature type="compositionally biased region" description="Polar residues" evidence="1">
    <location>
        <begin position="73"/>
        <end position="90"/>
    </location>
</feature>
<evidence type="ECO:0000256" key="1">
    <source>
        <dbReference type="SAM" id="MobiDB-lite"/>
    </source>
</evidence>
<name>A0A0J7K2W4_LASNI</name>
<dbReference type="PaxDb" id="67767-A0A0J7K2W4"/>
<organism evidence="2 3">
    <name type="scientific">Lasius niger</name>
    <name type="common">Black garden ant</name>
    <dbReference type="NCBI Taxonomy" id="67767"/>
    <lineage>
        <taxon>Eukaryota</taxon>
        <taxon>Metazoa</taxon>
        <taxon>Ecdysozoa</taxon>
        <taxon>Arthropoda</taxon>
        <taxon>Hexapoda</taxon>
        <taxon>Insecta</taxon>
        <taxon>Pterygota</taxon>
        <taxon>Neoptera</taxon>
        <taxon>Endopterygota</taxon>
        <taxon>Hymenoptera</taxon>
        <taxon>Apocrita</taxon>
        <taxon>Aculeata</taxon>
        <taxon>Formicoidea</taxon>
        <taxon>Formicidae</taxon>
        <taxon>Formicinae</taxon>
        <taxon>Lasius</taxon>
        <taxon>Lasius</taxon>
    </lineage>
</organism>
<comment type="caution">
    <text evidence="2">The sequence shown here is derived from an EMBL/GenBank/DDBJ whole genome shotgun (WGS) entry which is preliminary data.</text>
</comment>
<sequence length="90" mass="9704">MRRSNIKGGTQAGSERIKLFGNVMNRSRSVLLATGTTRKEGDSLKNGTPNDPNKCRPYVRQAVHETATDETRPSSQGGNVGTGTVCTRIL</sequence>
<evidence type="ECO:0000313" key="2">
    <source>
        <dbReference type="EMBL" id="KMQ84546.1"/>
    </source>
</evidence>
<proteinExistence type="predicted"/>
<keyword evidence="3" id="KW-1185">Reference proteome</keyword>
<accession>A0A0J7K2W4</accession>
<evidence type="ECO:0000313" key="3">
    <source>
        <dbReference type="Proteomes" id="UP000036403"/>
    </source>
</evidence>
<reference evidence="2 3" key="1">
    <citation type="submission" date="2015-04" db="EMBL/GenBank/DDBJ databases">
        <title>Lasius niger genome sequencing.</title>
        <authorList>
            <person name="Konorov E.A."/>
            <person name="Nikitin M.A."/>
            <person name="Kirill M.V."/>
            <person name="Chang P."/>
        </authorList>
    </citation>
    <scope>NUCLEOTIDE SEQUENCE [LARGE SCALE GENOMIC DNA]</scope>
    <source>
        <tissue evidence="2">Whole</tissue>
    </source>
</reference>
<feature type="region of interest" description="Disordered" evidence="1">
    <location>
        <begin position="37"/>
        <end position="56"/>
    </location>
</feature>
<feature type="region of interest" description="Disordered" evidence="1">
    <location>
        <begin position="65"/>
        <end position="90"/>
    </location>
</feature>
<dbReference type="AlphaFoldDB" id="A0A0J7K2W4"/>
<dbReference type="EMBL" id="LBMM01016116">
    <property type="protein sequence ID" value="KMQ84546.1"/>
    <property type="molecule type" value="Genomic_DNA"/>
</dbReference>
<gene>
    <name evidence="2" type="ORF">RF55_17571</name>
</gene>